<sequence length="305" mass="32554">MATNGVDASSLPTSPPKEEGPRKLKILMLHGYTQSGPLFRSKTRALEKLLQKSFPTSKTSPYPGGVALLYPTAPIHLQPADIPNFSGTSETTDEAKEELDAWGWWTRSSSPSSAAPSSADADVRYDGLSDGLAVIKDTILAAGGVDGVIGFSQGGCAALFVASLLEPSRSASFSAHKPDGVDYPEGWAELFKLQESVTGGALKFAVSYSGFYAPGRRHIPFYEPKIGTPSLHFIGSLDSVVDETLSTGLVDRCVEGKSKVVYHPGGHFVPVGKEMGAVLVGFVRDCCVHKEEKKEESVEDMDVPF</sequence>
<dbReference type="InterPro" id="IPR029058">
    <property type="entry name" value="AB_hydrolase_fold"/>
</dbReference>
<dbReference type="GO" id="GO:0005634">
    <property type="term" value="C:nucleus"/>
    <property type="evidence" value="ECO:0007669"/>
    <property type="project" value="TreeGrafter"/>
</dbReference>
<protein>
    <recommendedName>
        <fullName evidence="3">Serine hydrolase domain-containing protein</fullName>
    </recommendedName>
</protein>
<dbReference type="GeneID" id="43599487"/>
<dbReference type="SUPFAM" id="SSF53474">
    <property type="entry name" value="alpha/beta-Hydrolases"/>
    <property type="match status" value="1"/>
</dbReference>
<dbReference type="InterPro" id="IPR050593">
    <property type="entry name" value="LovG"/>
</dbReference>
<feature type="region of interest" description="Disordered" evidence="2">
    <location>
        <begin position="1"/>
        <end position="22"/>
    </location>
</feature>
<dbReference type="Pfam" id="PF03959">
    <property type="entry name" value="FSH1"/>
    <property type="match status" value="1"/>
</dbReference>
<dbReference type="Gene3D" id="3.40.50.1820">
    <property type="entry name" value="alpha/beta hydrolase"/>
    <property type="match status" value="1"/>
</dbReference>
<dbReference type="GO" id="GO:0016787">
    <property type="term" value="F:hydrolase activity"/>
    <property type="evidence" value="ECO:0007669"/>
    <property type="project" value="UniProtKB-KW"/>
</dbReference>
<dbReference type="RefSeq" id="XP_031868682.1">
    <property type="nucleotide sequence ID" value="XM_032015261.1"/>
</dbReference>
<feature type="compositionally biased region" description="Polar residues" evidence="2">
    <location>
        <begin position="1"/>
        <end position="12"/>
    </location>
</feature>
<organism evidence="4 5">
    <name type="scientific">Venustampulla echinocandica</name>
    <dbReference type="NCBI Taxonomy" id="2656787"/>
    <lineage>
        <taxon>Eukaryota</taxon>
        <taxon>Fungi</taxon>
        <taxon>Dikarya</taxon>
        <taxon>Ascomycota</taxon>
        <taxon>Pezizomycotina</taxon>
        <taxon>Leotiomycetes</taxon>
        <taxon>Helotiales</taxon>
        <taxon>Pleuroascaceae</taxon>
        <taxon>Venustampulla</taxon>
    </lineage>
</organism>
<dbReference type="AlphaFoldDB" id="A0A370TKH4"/>
<evidence type="ECO:0000313" key="4">
    <source>
        <dbReference type="EMBL" id="RDL36026.1"/>
    </source>
</evidence>
<dbReference type="GO" id="GO:0019748">
    <property type="term" value="P:secondary metabolic process"/>
    <property type="evidence" value="ECO:0007669"/>
    <property type="project" value="TreeGrafter"/>
</dbReference>
<keyword evidence="1" id="KW-0378">Hydrolase</keyword>
<name>A0A370TKH4_9HELO</name>
<gene>
    <name evidence="4" type="ORF">BP5553_06638</name>
</gene>
<accession>A0A370TKH4</accession>
<dbReference type="PANTHER" id="PTHR48070">
    <property type="entry name" value="ESTERASE OVCA2"/>
    <property type="match status" value="1"/>
</dbReference>
<dbReference type="InterPro" id="IPR005645">
    <property type="entry name" value="FSH-like_dom"/>
</dbReference>
<evidence type="ECO:0000259" key="3">
    <source>
        <dbReference type="Pfam" id="PF03959"/>
    </source>
</evidence>
<evidence type="ECO:0000256" key="2">
    <source>
        <dbReference type="SAM" id="MobiDB-lite"/>
    </source>
</evidence>
<keyword evidence="5" id="KW-1185">Reference proteome</keyword>
<evidence type="ECO:0000313" key="5">
    <source>
        <dbReference type="Proteomes" id="UP000254866"/>
    </source>
</evidence>
<feature type="domain" description="Serine hydrolase" evidence="3">
    <location>
        <begin position="22"/>
        <end position="274"/>
    </location>
</feature>
<dbReference type="PANTHER" id="PTHR48070:SF6">
    <property type="entry name" value="ESTERASE OVCA2"/>
    <property type="match status" value="1"/>
</dbReference>
<dbReference type="GO" id="GO:0005737">
    <property type="term" value="C:cytoplasm"/>
    <property type="evidence" value="ECO:0007669"/>
    <property type="project" value="TreeGrafter"/>
</dbReference>
<comment type="caution">
    <text evidence="4">The sequence shown here is derived from an EMBL/GenBank/DDBJ whole genome shotgun (WGS) entry which is preliminary data.</text>
</comment>
<proteinExistence type="predicted"/>
<dbReference type="EMBL" id="NPIC01000005">
    <property type="protein sequence ID" value="RDL36026.1"/>
    <property type="molecule type" value="Genomic_DNA"/>
</dbReference>
<reference evidence="4 5" key="1">
    <citation type="journal article" date="2018" name="IMA Fungus">
        <title>IMA Genome-F 9: Draft genome sequence of Annulohypoxylon stygium, Aspergillus mulundensis, Berkeleyomyces basicola (syn. Thielaviopsis basicola), Ceratocystis smalleyi, two Cercospora beticola strains, Coleophoma cylindrospora, Fusarium fracticaudum, Phialophora cf. hyalina, and Morchella septimelata.</title>
        <authorList>
            <person name="Wingfield B.D."/>
            <person name="Bills G.F."/>
            <person name="Dong Y."/>
            <person name="Huang W."/>
            <person name="Nel W.J."/>
            <person name="Swalarsk-Parry B.S."/>
            <person name="Vaghefi N."/>
            <person name="Wilken P.M."/>
            <person name="An Z."/>
            <person name="de Beer Z.W."/>
            <person name="De Vos L."/>
            <person name="Chen L."/>
            <person name="Duong T.A."/>
            <person name="Gao Y."/>
            <person name="Hammerbacher A."/>
            <person name="Kikkert J.R."/>
            <person name="Li Y."/>
            <person name="Li H."/>
            <person name="Li K."/>
            <person name="Li Q."/>
            <person name="Liu X."/>
            <person name="Ma X."/>
            <person name="Naidoo K."/>
            <person name="Pethybridge S.J."/>
            <person name="Sun J."/>
            <person name="Steenkamp E.T."/>
            <person name="van der Nest M.A."/>
            <person name="van Wyk S."/>
            <person name="Wingfield M.J."/>
            <person name="Xiong C."/>
            <person name="Yue Q."/>
            <person name="Zhang X."/>
        </authorList>
    </citation>
    <scope>NUCLEOTIDE SEQUENCE [LARGE SCALE GENOMIC DNA]</scope>
    <source>
        <strain evidence="4 5">BP 5553</strain>
    </source>
</reference>
<evidence type="ECO:0000256" key="1">
    <source>
        <dbReference type="ARBA" id="ARBA00022801"/>
    </source>
</evidence>
<dbReference type="OrthoDB" id="2094269at2759"/>
<dbReference type="Proteomes" id="UP000254866">
    <property type="component" value="Unassembled WGS sequence"/>
</dbReference>